<organism evidence="2 3">
    <name type="scientific">Lentzea roselyniae</name>
    <dbReference type="NCBI Taxonomy" id="531940"/>
    <lineage>
        <taxon>Bacteria</taxon>
        <taxon>Bacillati</taxon>
        <taxon>Actinomycetota</taxon>
        <taxon>Actinomycetes</taxon>
        <taxon>Pseudonocardiales</taxon>
        <taxon>Pseudonocardiaceae</taxon>
        <taxon>Lentzea</taxon>
    </lineage>
</organism>
<proteinExistence type="predicted"/>
<sequence length="128" mass="15392">MDEPNLPERRKKRRKGKDKPKCKHRRSLNVQKHVNRLTDTPHQSVRKQNKVQNAEYCRHSERPQNSRDRFPIFRSWPSQSRSHCLKYESRKDEERQYNELLKTGGKHRSSKNLPYSEWTTPNGQPCVV</sequence>
<feature type="compositionally biased region" description="Polar residues" evidence="1">
    <location>
        <begin position="28"/>
        <end position="43"/>
    </location>
</feature>
<feature type="region of interest" description="Disordered" evidence="1">
    <location>
        <begin position="1"/>
        <end position="74"/>
    </location>
</feature>
<evidence type="ECO:0000313" key="3">
    <source>
        <dbReference type="Proteomes" id="UP001500711"/>
    </source>
</evidence>
<name>A0ABP6ZW23_9PSEU</name>
<dbReference type="EMBL" id="BAABBE010000001">
    <property type="protein sequence ID" value="GAA3620913.1"/>
    <property type="molecule type" value="Genomic_DNA"/>
</dbReference>
<protein>
    <submittedName>
        <fullName evidence="2">Uncharacterized protein</fullName>
    </submittedName>
</protein>
<feature type="compositionally biased region" description="Basic residues" evidence="1">
    <location>
        <begin position="9"/>
        <end position="27"/>
    </location>
</feature>
<feature type="region of interest" description="Disordered" evidence="1">
    <location>
        <begin position="101"/>
        <end position="128"/>
    </location>
</feature>
<keyword evidence="3" id="KW-1185">Reference proteome</keyword>
<gene>
    <name evidence="2" type="ORF">GCM10022267_03860</name>
</gene>
<evidence type="ECO:0000256" key="1">
    <source>
        <dbReference type="SAM" id="MobiDB-lite"/>
    </source>
</evidence>
<feature type="compositionally biased region" description="Polar residues" evidence="1">
    <location>
        <begin position="111"/>
        <end position="128"/>
    </location>
</feature>
<evidence type="ECO:0000313" key="2">
    <source>
        <dbReference type="EMBL" id="GAA3620913.1"/>
    </source>
</evidence>
<accession>A0ABP6ZW23</accession>
<comment type="caution">
    <text evidence="2">The sequence shown here is derived from an EMBL/GenBank/DDBJ whole genome shotgun (WGS) entry which is preliminary data.</text>
</comment>
<feature type="compositionally biased region" description="Basic and acidic residues" evidence="1">
    <location>
        <begin position="56"/>
        <end position="71"/>
    </location>
</feature>
<reference evidence="3" key="1">
    <citation type="journal article" date="2019" name="Int. J. Syst. Evol. Microbiol.">
        <title>The Global Catalogue of Microorganisms (GCM) 10K type strain sequencing project: providing services to taxonomists for standard genome sequencing and annotation.</title>
        <authorList>
            <consortium name="The Broad Institute Genomics Platform"/>
            <consortium name="The Broad Institute Genome Sequencing Center for Infectious Disease"/>
            <person name="Wu L."/>
            <person name="Ma J."/>
        </authorList>
    </citation>
    <scope>NUCLEOTIDE SEQUENCE [LARGE SCALE GENOMIC DNA]</scope>
    <source>
        <strain evidence="3">JCM 17494</strain>
    </source>
</reference>
<dbReference type="Proteomes" id="UP001500711">
    <property type="component" value="Unassembled WGS sequence"/>
</dbReference>